<keyword evidence="1" id="KW-0723">Serine/threonine-protein kinase</keyword>
<dbReference type="GO" id="GO:0004674">
    <property type="term" value="F:protein serine/threonine kinase activity"/>
    <property type="evidence" value="ECO:0007669"/>
    <property type="project" value="UniProtKB-KW"/>
</dbReference>
<keyword evidence="10" id="KW-1185">Reference proteome</keyword>
<dbReference type="SUPFAM" id="SSF47473">
    <property type="entry name" value="EF-hand"/>
    <property type="match status" value="1"/>
</dbReference>
<feature type="domain" description="EF-hand" evidence="8">
    <location>
        <begin position="408"/>
        <end position="443"/>
    </location>
</feature>
<dbReference type="PROSITE" id="PS50222">
    <property type="entry name" value="EF_HAND_2"/>
    <property type="match status" value="1"/>
</dbReference>
<dbReference type="SMART" id="SM00220">
    <property type="entry name" value="S_TKc"/>
    <property type="match status" value="1"/>
</dbReference>
<dbReference type="PROSITE" id="PS50011">
    <property type="entry name" value="PROTEIN_KINASE_DOM"/>
    <property type="match status" value="1"/>
</dbReference>
<keyword evidence="2" id="KW-0808">Transferase</keyword>
<dbReference type="EMBL" id="LGRX02009880">
    <property type="protein sequence ID" value="KAK3271270.1"/>
    <property type="molecule type" value="Genomic_DNA"/>
</dbReference>
<organism evidence="9 10">
    <name type="scientific">Cymbomonas tetramitiformis</name>
    <dbReference type="NCBI Taxonomy" id="36881"/>
    <lineage>
        <taxon>Eukaryota</taxon>
        <taxon>Viridiplantae</taxon>
        <taxon>Chlorophyta</taxon>
        <taxon>Pyramimonadophyceae</taxon>
        <taxon>Pyramimonadales</taxon>
        <taxon>Pyramimonadaceae</taxon>
        <taxon>Cymbomonas</taxon>
    </lineage>
</organism>
<name>A0AAE0G443_9CHLO</name>
<reference evidence="9 10" key="1">
    <citation type="journal article" date="2015" name="Genome Biol. Evol.">
        <title>Comparative Genomics of a Bacterivorous Green Alga Reveals Evolutionary Causalities and Consequences of Phago-Mixotrophic Mode of Nutrition.</title>
        <authorList>
            <person name="Burns J.A."/>
            <person name="Paasch A."/>
            <person name="Narechania A."/>
            <person name="Kim E."/>
        </authorList>
    </citation>
    <scope>NUCLEOTIDE SEQUENCE [LARGE SCALE GENOMIC DNA]</scope>
    <source>
        <strain evidence="9 10">PLY_AMNH</strain>
    </source>
</reference>
<evidence type="ECO:0000259" key="8">
    <source>
        <dbReference type="PROSITE" id="PS50222"/>
    </source>
</evidence>
<protein>
    <recommendedName>
        <fullName evidence="11">Calmodulin</fullName>
    </recommendedName>
</protein>
<evidence type="ECO:0000256" key="6">
    <source>
        <dbReference type="ARBA" id="ARBA00022840"/>
    </source>
</evidence>
<sequence>MPGDFAVKVISKKPGALWNRTLEERRREILNEVFVLRKLSSTLNVVHLDSAYEDDEYVYLVLENCDEELLHQIGAAPYTEADVARMMRAVFRTLCQMHENRWIHRDVKPNNFMIRYSQSQKPVYKAIDFGLATPYIPGRPLENVVAAGTPWYLAPETLSCIYGPESDCWAAGVMAYQLLSGNFPFNDRRNPWSPAPSQVHTLGAVPPAKCTSEHINPVMLFVPLSKQCRCDWDCISDEAKDLVAGLLEKDVTKRLTAAQALKHPWVRKKGTVGLGRSGRTIPQNTVQRLQKFAMRDIFTQVAFEHFVLELQNHCAETNPLRERLEALRSTFDELCREEKGHADQDTASSISYKDLHRELVEKQFQLSIKETERLIPRRHPSRGRISQLQFLSAFLDVHELMHSVPDQQIVELTEKVFAVLDCDGDGKLGWQDMNLVLSSRVHDSDFKTAAMDTVCSSGGAEAACIAMHTGEYDGMELDFNNFMDILFGPQTAASIRDPNLSSVSTETDECTISNMAIDYMMFDDRNLEDLDGSTFDNENANMLPKFDVLSLEKGVQSQGYSLAVQLQQEPEQMVTMPLRQAI</sequence>
<keyword evidence="4" id="KW-0418">Kinase</keyword>
<accession>A0AAE0G443</accession>
<comment type="caution">
    <text evidence="9">The sequence shown here is derived from an EMBL/GenBank/DDBJ whole genome shotgun (WGS) entry which is preliminary data.</text>
</comment>
<proteinExistence type="predicted"/>
<evidence type="ECO:0008006" key="11">
    <source>
        <dbReference type="Google" id="ProtNLM"/>
    </source>
</evidence>
<dbReference type="Proteomes" id="UP001190700">
    <property type="component" value="Unassembled WGS sequence"/>
</dbReference>
<keyword evidence="3" id="KW-0547">Nucleotide-binding</keyword>
<dbReference type="Gene3D" id="1.10.510.10">
    <property type="entry name" value="Transferase(Phosphotransferase) domain 1"/>
    <property type="match status" value="1"/>
</dbReference>
<dbReference type="InterPro" id="IPR011992">
    <property type="entry name" value="EF-hand-dom_pair"/>
</dbReference>
<dbReference type="PROSITE" id="PS00018">
    <property type="entry name" value="EF_HAND_1"/>
    <property type="match status" value="1"/>
</dbReference>
<dbReference type="SUPFAM" id="SSF56112">
    <property type="entry name" value="Protein kinase-like (PK-like)"/>
    <property type="match status" value="1"/>
</dbReference>
<evidence type="ECO:0000256" key="3">
    <source>
        <dbReference type="ARBA" id="ARBA00022741"/>
    </source>
</evidence>
<dbReference type="InterPro" id="IPR002048">
    <property type="entry name" value="EF_hand_dom"/>
</dbReference>
<dbReference type="PANTHER" id="PTHR24349">
    <property type="entry name" value="SERINE/THREONINE-PROTEIN KINASE"/>
    <property type="match status" value="1"/>
</dbReference>
<dbReference type="InterPro" id="IPR050205">
    <property type="entry name" value="CDPK_Ser/Thr_kinases"/>
</dbReference>
<evidence type="ECO:0000256" key="5">
    <source>
        <dbReference type="ARBA" id="ARBA00022837"/>
    </source>
</evidence>
<dbReference type="Pfam" id="PF00069">
    <property type="entry name" value="Pkinase"/>
    <property type="match status" value="1"/>
</dbReference>
<dbReference type="Gene3D" id="3.30.200.20">
    <property type="entry name" value="Phosphorylase Kinase, domain 1"/>
    <property type="match status" value="1"/>
</dbReference>
<keyword evidence="5" id="KW-0106">Calcium</keyword>
<dbReference type="InterPro" id="IPR011009">
    <property type="entry name" value="Kinase-like_dom_sf"/>
</dbReference>
<evidence type="ECO:0000313" key="10">
    <source>
        <dbReference type="Proteomes" id="UP001190700"/>
    </source>
</evidence>
<dbReference type="GO" id="GO:0005524">
    <property type="term" value="F:ATP binding"/>
    <property type="evidence" value="ECO:0007669"/>
    <property type="project" value="UniProtKB-KW"/>
</dbReference>
<dbReference type="InterPro" id="IPR018247">
    <property type="entry name" value="EF_Hand_1_Ca_BS"/>
</dbReference>
<feature type="domain" description="Protein kinase" evidence="7">
    <location>
        <begin position="1"/>
        <end position="266"/>
    </location>
</feature>
<evidence type="ECO:0000256" key="4">
    <source>
        <dbReference type="ARBA" id="ARBA00022777"/>
    </source>
</evidence>
<gene>
    <name evidence="9" type="ORF">CYMTET_20367</name>
</gene>
<dbReference type="InterPro" id="IPR000719">
    <property type="entry name" value="Prot_kinase_dom"/>
</dbReference>
<keyword evidence="6" id="KW-0067">ATP-binding</keyword>
<evidence type="ECO:0000259" key="7">
    <source>
        <dbReference type="PROSITE" id="PS50011"/>
    </source>
</evidence>
<evidence type="ECO:0000256" key="2">
    <source>
        <dbReference type="ARBA" id="ARBA00022679"/>
    </source>
</evidence>
<evidence type="ECO:0000313" key="9">
    <source>
        <dbReference type="EMBL" id="KAK3271270.1"/>
    </source>
</evidence>
<dbReference type="GO" id="GO:0005509">
    <property type="term" value="F:calcium ion binding"/>
    <property type="evidence" value="ECO:0007669"/>
    <property type="project" value="InterPro"/>
</dbReference>
<dbReference type="AlphaFoldDB" id="A0AAE0G443"/>
<evidence type="ECO:0000256" key="1">
    <source>
        <dbReference type="ARBA" id="ARBA00022527"/>
    </source>
</evidence>
<dbReference type="Gene3D" id="1.10.238.10">
    <property type="entry name" value="EF-hand"/>
    <property type="match status" value="1"/>
</dbReference>